<comment type="caution">
    <text evidence="3">The sequence shown here is derived from an EMBL/GenBank/DDBJ whole genome shotgun (WGS) entry which is preliminary data.</text>
</comment>
<dbReference type="AlphaFoldDB" id="A0A8S1EF93"/>
<keyword evidence="4" id="KW-1185">Reference proteome</keyword>
<feature type="region of interest" description="Disordered" evidence="1">
    <location>
        <begin position="242"/>
        <end position="322"/>
    </location>
</feature>
<reference evidence="3 4" key="1">
    <citation type="submission" date="2020-04" db="EMBL/GenBank/DDBJ databases">
        <authorList>
            <person name="Laetsch R D."/>
            <person name="Stevens L."/>
            <person name="Kumar S."/>
            <person name="Blaxter L. M."/>
        </authorList>
    </citation>
    <scope>NUCLEOTIDE SEQUENCE [LARGE SCALE GENOMIC DNA]</scope>
</reference>
<dbReference type="OrthoDB" id="1259151at2759"/>
<organism evidence="3 4">
    <name type="scientific">Caenorhabditis bovis</name>
    <dbReference type="NCBI Taxonomy" id="2654633"/>
    <lineage>
        <taxon>Eukaryota</taxon>
        <taxon>Metazoa</taxon>
        <taxon>Ecdysozoa</taxon>
        <taxon>Nematoda</taxon>
        <taxon>Chromadorea</taxon>
        <taxon>Rhabditida</taxon>
        <taxon>Rhabditina</taxon>
        <taxon>Rhabditomorpha</taxon>
        <taxon>Rhabditoidea</taxon>
        <taxon>Rhabditidae</taxon>
        <taxon>Peloderinae</taxon>
        <taxon>Caenorhabditis</taxon>
    </lineage>
</organism>
<dbReference type="CDD" id="cd13214">
    <property type="entry name" value="PH-GRAM_WBP2"/>
    <property type="match status" value="1"/>
</dbReference>
<evidence type="ECO:0000313" key="3">
    <source>
        <dbReference type="EMBL" id="CAB3399390.1"/>
    </source>
</evidence>
<dbReference type="Gene3D" id="2.30.29.30">
    <property type="entry name" value="Pleckstrin-homology domain (PH domain)/Phosphotyrosine-binding domain (PTB)"/>
    <property type="match status" value="1"/>
</dbReference>
<dbReference type="GO" id="GO:0031490">
    <property type="term" value="F:chromatin DNA binding"/>
    <property type="evidence" value="ECO:0007669"/>
    <property type="project" value="TreeGrafter"/>
</dbReference>
<evidence type="ECO:0000259" key="2">
    <source>
        <dbReference type="Pfam" id="PF02893"/>
    </source>
</evidence>
<proteinExistence type="predicted"/>
<evidence type="ECO:0000313" key="4">
    <source>
        <dbReference type="Proteomes" id="UP000494206"/>
    </source>
</evidence>
<name>A0A8S1EF93_9PELO</name>
<accession>A0A8S1EF93</accession>
<dbReference type="InterPro" id="IPR011993">
    <property type="entry name" value="PH-like_dom_sf"/>
</dbReference>
<feature type="compositionally biased region" description="Polar residues" evidence="1">
    <location>
        <begin position="287"/>
        <end position="299"/>
    </location>
</feature>
<protein>
    <recommendedName>
        <fullName evidence="2">GRAM domain-containing protein</fullName>
    </recommendedName>
</protein>
<gene>
    <name evidence="3" type="ORF">CBOVIS_LOCUS2522</name>
</gene>
<dbReference type="GO" id="GO:0003713">
    <property type="term" value="F:transcription coactivator activity"/>
    <property type="evidence" value="ECO:0007669"/>
    <property type="project" value="InterPro"/>
</dbReference>
<dbReference type="GO" id="GO:0005634">
    <property type="term" value="C:nucleus"/>
    <property type="evidence" value="ECO:0007669"/>
    <property type="project" value="TreeGrafter"/>
</dbReference>
<dbReference type="Proteomes" id="UP000494206">
    <property type="component" value="Unassembled WGS sequence"/>
</dbReference>
<dbReference type="Pfam" id="PF02893">
    <property type="entry name" value="GRAM"/>
    <property type="match status" value="1"/>
</dbReference>
<dbReference type="InterPro" id="IPR044852">
    <property type="entry name" value="WBP2-like"/>
</dbReference>
<evidence type="ECO:0000256" key="1">
    <source>
        <dbReference type="SAM" id="MobiDB-lite"/>
    </source>
</evidence>
<dbReference type="SUPFAM" id="SSF50729">
    <property type="entry name" value="PH domain-like"/>
    <property type="match status" value="1"/>
</dbReference>
<dbReference type="InterPro" id="IPR004182">
    <property type="entry name" value="GRAM"/>
</dbReference>
<dbReference type="PANTHER" id="PTHR31606">
    <property type="entry name" value="WW DOMAIN BINDING PROTEIN 2, ISOFORM E"/>
    <property type="match status" value="1"/>
</dbReference>
<dbReference type="EMBL" id="CADEPM010000002">
    <property type="protein sequence ID" value="CAB3399390.1"/>
    <property type="molecule type" value="Genomic_DNA"/>
</dbReference>
<dbReference type="PANTHER" id="PTHR31606:SF1">
    <property type="entry name" value="WW DOMAIN BINDING PROTEIN 2, ISOFORM E"/>
    <property type="match status" value="1"/>
</dbReference>
<sequence>MSLNTSHTPDGKGVLIYNGEMILLYSSNVKLKFEKYEHPTFKGTKNGSLYLTSHRIIFMNSPGKDEFRSFSMPFNCLRDVQLEQPMLAPNYLKGWIQPLAGGNFDGCPEFRLSFPKGGCIEFGQALLRAAELASRTRPFAAPPAYEQAPKAQQNTYYSAPPAYYMSQGNYQGFQAPTHVFPEQPPMGNVYMFESPPPYAGIGEPVLQPVNQLQSAGVAQYPIAPPQPGFVVGAGAAPQQQPAYNIGAGAAPHQQPPYNIGAGSAPVPQPPGYGAYNQQPGYGVGSGVTPQQHYQNVPNSSQPPPYTPYQEAGPLPSKNGPPM</sequence>
<feature type="domain" description="GRAM" evidence="2">
    <location>
        <begin position="43"/>
        <end position="130"/>
    </location>
</feature>